<evidence type="ECO:0000259" key="5">
    <source>
        <dbReference type="PROSITE" id="PS51078"/>
    </source>
</evidence>
<protein>
    <submittedName>
        <fullName evidence="6">IclR family transcriptional regulator</fullName>
    </submittedName>
</protein>
<proteinExistence type="predicted"/>
<comment type="caution">
    <text evidence="6">The sequence shown here is derived from an EMBL/GenBank/DDBJ whole genome shotgun (WGS) entry which is preliminary data.</text>
</comment>
<sequence length="245" mass="28348">MIKSTSVEKALKIIKCFNEKNKDLSLNDLNLKLGISKPTLYRLCYILTKEGFLSKNREMNTYRLGVNMFEIANSYINTSNFVNSIDNILEELSKEFGETVTIYKLEGFYRKCIMRFETEYALRYAVQVGERLPLDKGAAGKTILTFFEVEARHKYYEFIGIDKIEQEKFEEVLKNIKNDGYYVSYGERDKFLASAAVPLFGNDMKIFGALGVSGPIQRFSEKLDKEKISNLIKYGYILNNLVKHF</sequence>
<dbReference type="SUPFAM" id="SSF55781">
    <property type="entry name" value="GAF domain-like"/>
    <property type="match status" value="1"/>
</dbReference>
<dbReference type="Pfam" id="PF01614">
    <property type="entry name" value="IclR_C"/>
    <property type="match status" value="1"/>
</dbReference>
<dbReference type="PANTHER" id="PTHR30136">
    <property type="entry name" value="HELIX-TURN-HELIX TRANSCRIPTIONAL REGULATOR, ICLR FAMILY"/>
    <property type="match status" value="1"/>
</dbReference>
<evidence type="ECO:0000259" key="4">
    <source>
        <dbReference type="PROSITE" id="PS51077"/>
    </source>
</evidence>
<evidence type="ECO:0000256" key="3">
    <source>
        <dbReference type="ARBA" id="ARBA00023163"/>
    </source>
</evidence>
<dbReference type="InterPro" id="IPR036390">
    <property type="entry name" value="WH_DNA-bd_sf"/>
</dbReference>
<gene>
    <name evidence="6" type="ORF">DHM44_03100</name>
</gene>
<dbReference type="Gene3D" id="1.10.10.10">
    <property type="entry name" value="Winged helix-like DNA-binding domain superfamily/Winged helix DNA-binding domain"/>
    <property type="match status" value="1"/>
</dbReference>
<evidence type="ECO:0000313" key="6">
    <source>
        <dbReference type="EMBL" id="HCW92649.1"/>
    </source>
</evidence>
<organism evidence="6 7">
    <name type="scientific">Flexistipes sinusarabici</name>
    <dbReference type="NCBI Taxonomy" id="2352"/>
    <lineage>
        <taxon>Bacteria</taxon>
        <taxon>Pseudomonadati</taxon>
        <taxon>Deferribacterota</taxon>
        <taxon>Deferribacteres</taxon>
        <taxon>Deferribacterales</taxon>
        <taxon>Flexistipitaceae</taxon>
        <taxon>Flexistipes</taxon>
    </lineage>
</organism>
<dbReference type="GO" id="GO:0003700">
    <property type="term" value="F:DNA-binding transcription factor activity"/>
    <property type="evidence" value="ECO:0007669"/>
    <property type="project" value="TreeGrafter"/>
</dbReference>
<reference evidence="6 7" key="1">
    <citation type="journal article" date="2018" name="Nat. Biotechnol.">
        <title>A standardized bacterial taxonomy based on genome phylogeny substantially revises the tree of life.</title>
        <authorList>
            <person name="Parks D.H."/>
            <person name="Chuvochina M."/>
            <person name="Waite D.W."/>
            <person name="Rinke C."/>
            <person name="Skarshewski A."/>
            <person name="Chaumeil P.A."/>
            <person name="Hugenholtz P."/>
        </authorList>
    </citation>
    <scope>NUCLEOTIDE SEQUENCE [LARGE SCALE GENOMIC DNA]</scope>
    <source>
        <strain evidence="6">UBA8672</strain>
    </source>
</reference>
<dbReference type="Pfam" id="PF09339">
    <property type="entry name" value="HTH_IclR"/>
    <property type="match status" value="1"/>
</dbReference>
<dbReference type="Proteomes" id="UP000262325">
    <property type="component" value="Unassembled WGS sequence"/>
</dbReference>
<dbReference type="OMA" id="NALMRMS"/>
<dbReference type="InterPro" id="IPR014757">
    <property type="entry name" value="Tscrpt_reg_IclR_C"/>
</dbReference>
<keyword evidence="2" id="KW-0238">DNA-binding</keyword>
<dbReference type="GO" id="GO:0045892">
    <property type="term" value="P:negative regulation of DNA-templated transcription"/>
    <property type="evidence" value="ECO:0007669"/>
    <property type="project" value="TreeGrafter"/>
</dbReference>
<dbReference type="AlphaFoldDB" id="A0A3D5QBI5"/>
<feature type="domain" description="IclR-ED" evidence="5">
    <location>
        <begin position="67"/>
        <end position="245"/>
    </location>
</feature>
<dbReference type="InterPro" id="IPR005471">
    <property type="entry name" value="Tscrpt_reg_IclR_N"/>
</dbReference>
<dbReference type="SUPFAM" id="SSF46785">
    <property type="entry name" value="Winged helix' DNA-binding domain"/>
    <property type="match status" value="1"/>
</dbReference>
<feature type="domain" description="HTH iclR-type" evidence="4">
    <location>
        <begin position="4"/>
        <end position="66"/>
    </location>
</feature>
<dbReference type="InterPro" id="IPR050707">
    <property type="entry name" value="HTH_MetabolicPath_Reg"/>
</dbReference>
<accession>A0A3D5QBI5</accession>
<dbReference type="PROSITE" id="PS51078">
    <property type="entry name" value="ICLR_ED"/>
    <property type="match status" value="1"/>
</dbReference>
<dbReference type="PANTHER" id="PTHR30136:SF39">
    <property type="entry name" value="TRANSCRIPTIONAL REGULATORY PROTEIN"/>
    <property type="match status" value="1"/>
</dbReference>
<name>A0A3D5QBI5_FLESI</name>
<dbReference type="GO" id="GO:0003677">
    <property type="term" value="F:DNA binding"/>
    <property type="evidence" value="ECO:0007669"/>
    <property type="project" value="UniProtKB-KW"/>
</dbReference>
<evidence type="ECO:0000313" key="7">
    <source>
        <dbReference type="Proteomes" id="UP000262325"/>
    </source>
</evidence>
<keyword evidence="3" id="KW-0804">Transcription</keyword>
<dbReference type="PROSITE" id="PS51077">
    <property type="entry name" value="HTH_ICLR"/>
    <property type="match status" value="1"/>
</dbReference>
<dbReference type="EMBL" id="DPPF01000065">
    <property type="protein sequence ID" value="HCW92649.1"/>
    <property type="molecule type" value="Genomic_DNA"/>
</dbReference>
<evidence type="ECO:0000256" key="2">
    <source>
        <dbReference type="ARBA" id="ARBA00023125"/>
    </source>
</evidence>
<dbReference type="SMART" id="SM00346">
    <property type="entry name" value="HTH_ICLR"/>
    <property type="match status" value="1"/>
</dbReference>
<dbReference type="Gene3D" id="3.30.450.40">
    <property type="match status" value="1"/>
</dbReference>
<keyword evidence="1" id="KW-0805">Transcription regulation</keyword>
<dbReference type="InterPro" id="IPR029016">
    <property type="entry name" value="GAF-like_dom_sf"/>
</dbReference>
<evidence type="ECO:0000256" key="1">
    <source>
        <dbReference type="ARBA" id="ARBA00023015"/>
    </source>
</evidence>
<dbReference type="InterPro" id="IPR036388">
    <property type="entry name" value="WH-like_DNA-bd_sf"/>
</dbReference>